<dbReference type="Proteomes" id="UP000077266">
    <property type="component" value="Unassembled WGS sequence"/>
</dbReference>
<evidence type="ECO:0000256" key="1">
    <source>
        <dbReference type="ARBA" id="ARBA00006247"/>
    </source>
</evidence>
<dbReference type="PANTHER" id="PTHR45962:SF1">
    <property type="entry name" value="N-FATTY-ACYL-AMINO ACID SYNTHASE_HYDROLASE PM20D1"/>
    <property type="match status" value="1"/>
</dbReference>
<reference evidence="9 10" key="1">
    <citation type="journal article" date="2016" name="Mol. Biol. Evol.">
        <title>Comparative Genomics of Early-Diverging Mushroom-Forming Fungi Provides Insights into the Origins of Lignocellulose Decay Capabilities.</title>
        <authorList>
            <person name="Nagy L.G."/>
            <person name="Riley R."/>
            <person name="Tritt A."/>
            <person name="Adam C."/>
            <person name="Daum C."/>
            <person name="Floudas D."/>
            <person name="Sun H."/>
            <person name="Yadav J.S."/>
            <person name="Pangilinan J."/>
            <person name="Larsson K.H."/>
            <person name="Matsuura K."/>
            <person name="Barry K."/>
            <person name="Labutti K."/>
            <person name="Kuo R."/>
            <person name="Ohm R.A."/>
            <person name="Bhattacharya S.S."/>
            <person name="Shirouzu T."/>
            <person name="Yoshinaga Y."/>
            <person name="Martin F.M."/>
            <person name="Grigoriev I.V."/>
            <person name="Hibbett D.S."/>
        </authorList>
    </citation>
    <scope>NUCLEOTIDE SEQUENCE [LARGE SCALE GENOMIC DNA]</scope>
    <source>
        <strain evidence="9 10">HHB12029</strain>
    </source>
</reference>
<dbReference type="GO" id="GO:0051603">
    <property type="term" value="P:proteolysis involved in protein catabolic process"/>
    <property type="evidence" value="ECO:0007669"/>
    <property type="project" value="TreeGrafter"/>
</dbReference>
<evidence type="ECO:0000256" key="2">
    <source>
        <dbReference type="ARBA" id="ARBA00022670"/>
    </source>
</evidence>
<feature type="active site" evidence="6">
    <location>
        <position position="163"/>
    </location>
</feature>
<feature type="binding site" evidence="7">
    <location>
        <position position="196"/>
    </location>
    <ligand>
        <name>Zn(2+)</name>
        <dbReference type="ChEBI" id="CHEBI:29105"/>
        <label>1</label>
    </ligand>
</feature>
<dbReference type="Gene3D" id="3.30.70.360">
    <property type="match status" value="1"/>
</dbReference>
<proteinExistence type="inferred from homology"/>
<comment type="similarity">
    <text evidence="1">Belongs to the peptidase M20A family.</text>
</comment>
<dbReference type="InterPro" id="IPR036264">
    <property type="entry name" value="Bact_exopeptidase_dim_dom"/>
</dbReference>
<evidence type="ECO:0000256" key="6">
    <source>
        <dbReference type="PIRSR" id="PIRSR037217-1"/>
    </source>
</evidence>
<gene>
    <name evidence="9" type="ORF">EXIGLDRAFT_762138</name>
</gene>
<dbReference type="PANTHER" id="PTHR45962">
    <property type="entry name" value="N-FATTY-ACYL-AMINO ACID SYNTHASE/HYDROLASE PM20D1"/>
    <property type="match status" value="1"/>
</dbReference>
<evidence type="ECO:0000313" key="10">
    <source>
        <dbReference type="Proteomes" id="UP000077266"/>
    </source>
</evidence>
<keyword evidence="2" id="KW-0645">Protease</keyword>
<feature type="domain" description="Peptidase M20 dimerisation" evidence="8">
    <location>
        <begin position="278"/>
        <end position="432"/>
    </location>
</feature>
<evidence type="ECO:0000256" key="3">
    <source>
        <dbReference type="ARBA" id="ARBA00022723"/>
    </source>
</evidence>
<evidence type="ECO:0000256" key="7">
    <source>
        <dbReference type="PIRSR" id="PIRSR037217-2"/>
    </source>
</evidence>
<protein>
    <submittedName>
        <fullName evidence="9">Carboxypeptidase S</fullName>
    </submittedName>
</protein>
<dbReference type="PIRSF" id="PIRSF037217">
    <property type="entry name" value="Carboxypeptidase_S"/>
    <property type="match status" value="1"/>
</dbReference>
<dbReference type="PROSITE" id="PS00759">
    <property type="entry name" value="ARGE_DAPE_CPG2_2"/>
    <property type="match status" value="1"/>
</dbReference>
<dbReference type="InterPro" id="IPR002933">
    <property type="entry name" value="Peptidase_M20"/>
</dbReference>
<dbReference type="Pfam" id="PF07687">
    <property type="entry name" value="M20_dimer"/>
    <property type="match status" value="1"/>
</dbReference>
<dbReference type="GO" id="GO:0046872">
    <property type="term" value="F:metal ion binding"/>
    <property type="evidence" value="ECO:0007669"/>
    <property type="project" value="UniProtKB-KW"/>
</dbReference>
<dbReference type="InterPro" id="IPR047177">
    <property type="entry name" value="Pept_M20A"/>
</dbReference>
<sequence length="569" mass="62286">MDLKHAQLPTTTRPSQQSTTRLRALFLGAFVFALCARHHLSSLWAHETRHGAEPACPQVDALVPSDNARILRLLDAKYDDPRFTEESALILGGAVRIATESYDDQPPVGKDPRWDAFAPLHDYLLATFPQLHATLALTKVNTYGLVYHWQGSDASLKPLLITDVVPVEPDTTDKWTHAPYSGHFDGEWIWGRGAVDDKSTLISSLSAVEHLIAFGFEPKRTVVFAFGFDEESSGEQGALQLSHFLEKTYGPKSFAMLVDEGDSMEERNATILSKPAVTEKGYFDAHVTVHTAGGHSSVPPSHTGIGILSSAIVALEAHPPTPRLTRTHPAYAALLCAAQHVPGSFSDSLRADILDGRESDKALQRAEKALLRDPVQRALLGTSQAVDIVRGGVKVNALPELANVVVNYRVDAQSSVGELKTHLRRVLKPVAHNFNLSFSAFDEESVAGPDSKLVVWDAWHSALEPAPHTPVDAEAKPFALLSGTIKAVVQHNPNVEPANVVVAPTIGSGNTDTSRYWNLTDHIFRYLHVKEDDMQNEHTVDEALRASALVEYIRFFTYLILNADEAALD</sequence>
<dbReference type="GO" id="GO:0000328">
    <property type="term" value="C:fungal-type vacuole lumen"/>
    <property type="evidence" value="ECO:0007669"/>
    <property type="project" value="TreeGrafter"/>
</dbReference>
<dbReference type="OrthoDB" id="3064516at2759"/>
<organism evidence="9 10">
    <name type="scientific">Exidia glandulosa HHB12029</name>
    <dbReference type="NCBI Taxonomy" id="1314781"/>
    <lineage>
        <taxon>Eukaryota</taxon>
        <taxon>Fungi</taxon>
        <taxon>Dikarya</taxon>
        <taxon>Basidiomycota</taxon>
        <taxon>Agaricomycotina</taxon>
        <taxon>Agaricomycetes</taxon>
        <taxon>Auriculariales</taxon>
        <taxon>Exidiaceae</taxon>
        <taxon>Exidia</taxon>
    </lineage>
</organism>
<feature type="binding site" evidence="7">
    <location>
        <position position="538"/>
    </location>
    <ligand>
        <name>Zn(2+)</name>
        <dbReference type="ChEBI" id="CHEBI:29105"/>
        <label>1</label>
    </ligand>
</feature>
<dbReference type="Gene3D" id="3.40.630.10">
    <property type="entry name" value="Zn peptidases"/>
    <property type="match status" value="1"/>
</dbReference>
<dbReference type="InterPro" id="IPR011650">
    <property type="entry name" value="Peptidase_M20_dimer"/>
</dbReference>
<feature type="binding site" evidence="7">
    <location>
        <position position="196"/>
    </location>
    <ligand>
        <name>Zn(2+)</name>
        <dbReference type="ChEBI" id="CHEBI:29105"/>
        <label>2</label>
    </ligand>
</feature>
<evidence type="ECO:0000259" key="8">
    <source>
        <dbReference type="Pfam" id="PF07687"/>
    </source>
</evidence>
<dbReference type="InterPro" id="IPR001261">
    <property type="entry name" value="ArgE/DapE_CS"/>
</dbReference>
<dbReference type="SUPFAM" id="SSF55031">
    <property type="entry name" value="Bacterial exopeptidase dimerisation domain"/>
    <property type="match status" value="1"/>
</dbReference>
<keyword evidence="5 7" id="KW-0862">Zinc</keyword>
<evidence type="ECO:0000256" key="5">
    <source>
        <dbReference type="ARBA" id="ARBA00022833"/>
    </source>
</evidence>
<evidence type="ECO:0000256" key="4">
    <source>
        <dbReference type="ARBA" id="ARBA00022801"/>
    </source>
</evidence>
<feature type="binding site" evidence="7">
    <location>
        <position position="231"/>
    </location>
    <ligand>
        <name>Zn(2+)</name>
        <dbReference type="ChEBI" id="CHEBI:29105"/>
        <label>1</label>
    </ligand>
</feature>
<keyword evidence="10" id="KW-1185">Reference proteome</keyword>
<keyword evidence="9" id="KW-0121">Carboxypeptidase</keyword>
<dbReference type="EMBL" id="KV425904">
    <property type="protein sequence ID" value="KZW00041.1"/>
    <property type="molecule type" value="Genomic_DNA"/>
</dbReference>
<dbReference type="GO" id="GO:0004181">
    <property type="term" value="F:metallocarboxypeptidase activity"/>
    <property type="evidence" value="ECO:0007669"/>
    <property type="project" value="InterPro"/>
</dbReference>
<dbReference type="Pfam" id="PF01546">
    <property type="entry name" value="Peptidase_M20"/>
    <property type="match status" value="1"/>
</dbReference>
<keyword evidence="4" id="KW-0378">Hydrolase</keyword>
<dbReference type="InterPro" id="IPR017141">
    <property type="entry name" value="Pept_M20_carboxypep"/>
</dbReference>
<dbReference type="STRING" id="1314781.A0A165N0R1"/>
<dbReference type="AlphaFoldDB" id="A0A165N0R1"/>
<dbReference type="CDD" id="cd05674">
    <property type="entry name" value="M20_yscS"/>
    <property type="match status" value="1"/>
</dbReference>
<name>A0A165N0R1_EXIGL</name>
<dbReference type="InParanoid" id="A0A165N0R1"/>
<keyword evidence="3 7" id="KW-0479">Metal-binding</keyword>
<dbReference type="FunCoup" id="A0A165N0R1">
    <property type="interactions" value="9"/>
</dbReference>
<accession>A0A165N0R1</accession>
<feature type="binding site" evidence="7">
    <location>
        <position position="259"/>
    </location>
    <ligand>
        <name>Zn(2+)</name>
        <dbReference type="ChEBI" id="CHEBI:29105"/>
        <label>2</label>
    </ligand>
</feature>
<dbReference type="SUPFAM" id="SSF53187">
    <property type="entry name" value="Zn-dependent exopeptidases"/>
    <property type="match status" value="1"/>
</dbReference>
<evidence type="ECO:0000313" key="9">
    <source>
        <dbReference type="EMBL" id="KZW00041.1"/>
    </source>
</evidence>
<feature type="active site" description="Proton acceptor" evidence="6">
    <location>
        <position position="230"/>
    </location>
</feature>